<organism evidence="2 3">
    <name type="scientific">Alteriqipengyuania abyssalis</name>
    <dbReference type="NCBI Taxonomy" id="2860200"/>
    <lineage>
        <taxon>Bacteria</taxon>
        <taxon>Pseudomonadati</taxon>
        <taxon>Pseudomonadota</taxon>
        <taxon>Alphaproteobacteria</taxon>
        <taxon>Sphingomonadales</taxon>
        <taxon>Erythrobacteraceae</taxon>
        <taxon>Alteriqipengyuania</taxon>
    </lineage>
</organism>
<dbReference type="Proteomes" id="UP000759298">
    <property type="component" value="Unassembled WGS sequence"/>
</dbReference>
<keyword evidence="3" id="KW-1185">Reference proteome</keyword>
<comment type="caution">
    <text evidence="2">The sequence shown here is derived from an EMBL/GenBank/DDBJ whole genome shotgun (WGS) entry which is preliminary data.</text>
</comment>
<dbReference type="Pfam" id="PF06527">
    <property type="entry name" value="TniQ"/>
    <property type="match status" value="1"/>
</dbReference>
<name>A0ABS7PB64_9SPHN</name>
<proteinExistence type="predicted"/>
<dbReference type="RefSeq" id="WP_222823977.1">
    <property type="nucleotide sequence ID" value="NZ_JAHWXP010000001.1"/>
</dbReference>
<reference evidence="2 3" key="1">
    <citation type="submission" date="2021-07" db="EMBL/GenBank/DDBJ databases">
        <title>Alteriqipengyuania abyssalis NZ-12B nov, sp.nov isolated from deep sea sponge in pacific ocean.</title>
        <authorList>
            <person name="Tareen S."/>
            <person name="Wink J."/>
        </authorList>
    </citation>
    <scope>NUCLEOTIDE SEQUENCE [LARGE SCALE GENOMIC DNA]</scope>
    <source>
        <strain evidence="2 3">NZ-12B</strain>
    </source>
</reference>
<protein>
    <submittedName>
        <fullName evidence="2">TniQ family protein</fullName>
    </submittedName>
</protein>
<gene>
    <name evidence="2" type="ORF">KYN89_04505</name>
</gene>
<evidence type="ECO:0000313" key="2">
    <source>
        <dbReference type="EMBL" id="MBY8336300.1"/>
    </source>
</evidence>
<dbReference type="EMBL" id="JAHWXP010000001">
    <property type="protein sequence ID" value="MBY8336300.1"/>
    <property type="molecule type" value="Genomic_DNA"/>
</dbReference>
<evidence type="ECO:0000259" key="1">
    <source>
        <dbReference type="Pfam" id="PF06527"/>
    </source>
</evidence>
<sequence length="325" mass="36846">MTISRSRKWREQGERLARLARDAPSVYFPEPYPGEALYSIIARLRQHTGMTHSTFSWSVFGEEIRVFAINLPFRIQAVARRIPDRMALDSKTIAVRHTGFPYYTAYMDNALKKRVLTEMIGTDGNAVRTAGARARPVTNTDFLRFCAECNMEAVRKYGEAYWRQVHQLPIVTICPDHGLDLQKSSLPNGFIKSFATTGEDTCPPRAPTVIPRNAPVDRTLLFQLALDARELQQGIYPKVAPKNYRAAQFKTMLGKAGILTPRGYIRYDRFHEDVDRVLNGLLPVFPELRQGSVAGPWILRFREGKAGHHPDRTLLLAHALERLAA</sequence>
<evidence type="ECO:0000313" key="3">
    <source>
        <dbReference type="Proteomes" id="UP000759298"/>
    </source>
</evidence>
<feature type="domain" description="TniQ" evidence="1">
    <location>
        <begin position="27"/>
        <end position="181"/>
    </location>
</feature>
<dbReference type="InterPro" id="IPR009492">
    <property type="entry name" value="TniQ"/>
</dbReference>
<accession>A0ABS7PB64</accession>